<feature type="region of interest" description="Disordered" evidence="7">
    <location>
        <begin position="288"/>
        <end position="326"/>
    </location>
</feature>
<organism evidence="13 14">
    <name type="scientific">Penicillium cf. griseofulvum</name>
    <dbReference type="NCBI Taxonomy" id="2972120"/>
    <lineage>
        <taxon>Eukaryota</taxon>
        <taxon>Fungi</taxon>
        <taxon>Dikarya</taxon>
        <taxon>Ascomycota</taxon>
        <taxon>Pezizomycotina</taxon>
        <taxon>Eurotiomycetes</taxon>
        <taxon>Eurotiomycetidae</taxon>
        <taxon>Eurotiales</taxon>
        <taxon>Aspergillaceae</taxon>
        <taxon>Penicillium</taxon>
    </lineage>
</organism>
<feature type="compositionally biased region" description="Basic and acidic residues" evidence="7">
    <location>
        <begin position="300"/>
        <end position="311"/>
    </location>
</feature>
<dbReference type="InterPro" id="IPR022257">
    <property type="entry name" value="PHM7_ext"/>
</dbReference>
<reference evidence="13" key="1">
    <citation type="submission" date="2022-11" db="EMBL/GenBank/DDBJ databases">
        <authorList>
            <person name="Petersen C."/>
        </authorList>
    </citation>
    <scope>NUCLEOTIDE SEQUENCE</scope>
    <source>
        <strain evidence="13">IBT 16849</strain>
    </source>
</reference>
<proteinExistence type="inferred from homology"/>
<evidence type="ECO:0000259" key="11">
    <source>
        <dbReference type="Pfam" id="PF13967"/>
    </source>
</evidence>
<evidence type="ECO:0000256" key="8">
    <source>
        <dbReference type="SAM" id="Phobius"/>
    </source>
</evidence>
<evidence type="ECO:0000259" key="12">
    <source>
        <dbReference type="Pfam" id="PF14703"/>
    </source>
</evidence>
<feature type="transmembrane region" description="Helical" evidence="8">
    <location>
        <begin position="978"/>
        <end position="996"/>
    </location>
</feature>
<keyword evidence="3" id="KW-0813">Transport</keyword>
<evidence type="ECO:0000256" key="2">
    <source>
        <dbReference type="ARBA" id="ARBA00007779"/>
    </source>
</evidence>
<feature type="transmembrane region" description="Helical" evidence="8">
    <location>
        <begin position="108"/>
        <end position="127"/>
    </location>
</feature>
<gene>
    <name evidence="13" type="ORF">N7472_003111</name>
</gene>
<dbReference type="InterPro" id="IPR045122">
    <property type="entry name" value="Csc1-like"/>
</dbReference>
<dbReference type="Pfam" id="PF14703">
    <property type="entry name" value="PHM7_cyt"/>
    <property type="match status" value="2"/>
</dbReference>
<dbReference type="PANTHER" id="PTHR13018">
    <property type="entry name" value="PROBABLE MEMBRANE PROTEIN DUF221-RELATED"/>
    <property type="match status" value="1"/>
</dbReference>
<sequence length="1238" mass="139503">MTSGLEEALEHTGGHGRIAEGVSISTFLASLATAIVVFVVEFLLFLLLKGKLSRIYQPRTYLVPDRERTTPSPPGLFRWIIPVFRTSSSEFIQKCGLDAYFFLRYLRMLLKIFVPLGLVILPVLLPINQVGGKGNNYEHGTSGNKYTVTGLDQLAWGNVTPEHTNRYWAHLVMAVIAIIYVCAVFFDELRNYIRLRQAYLTSPQHRLRASATTVLVTSIPPDWLNMDALDRLFDVFPGGVRNIWLNRNFDDLNEKVKARNDIALKLESAETDLIAKCKKAQLRKAKAEAKKAGKSQSSAEKQEQTAADKRASQMAMGPGISSGNPHQAHTVREMLRGQPEGPQEKRSEDGPRRAFDPAFAAAEVVGQGVGKLGKTVLGGFKKVEHGIEKPLSRTGGFIATTDNILPPRSNTPPGPDHLGTTDILPPRANTPPVPDPLASGSQSATTPAKPVGLRRSQHLSLRGRKIGPDSGQDAGQDDTMCCDPTAPSKPPFWRRMSSHPKSPDVREADEYPLTAPETPAPETPATPAPGDSNKLDKNEKHKDGRKEGDKLEGEKYPMAYNEKFEHEDYGEPLWKEYIRPKDRETMRLPIFGWSWMPSLWLLGKKVDTIDYCRKELARLNLEIEIDQQHPERFPLMNSAFIQFNHQVAAHMACQSVSHHLPKQMAPRVVEISPDDVIWDNMSIKWWERYLRSFGIITIVCAMVVGWAFPVAFTGLLSQLAYLESAFPWLAWLGKLPDWFISAIQGILPAMCLAILMALLPLILRFLSRTQGLFTGMSIELTVQNYYFAFLFVQLFLVVTIASSFSTIIENVTDVTSWPQLLAVNIPKSSNYFFSYMILQAMSVSAGALVQIFGLLSWFILAPILDSTARKKWARTTNLNQMQWGTFFPVYTTLASIGLIYCVIAPLILVFNIITFGLFWFVYRYNTLYVTKFRFDTGGLLFPRAINQLFTGIYIMEVCLIGLFFLVRDANNDVACKGQAICMIVVLILTAGYQILLNEAFSPLIRYLPITLEDDALRRDDEFRRAQHARLGIALDDDDDEDGDIEHTLAKHEHQERQHNKELREDIELKPLETNVPNQKRHNSDLLSTPKLGDKRPSWASNSSNRKSKYFGQNSTPSTPTLRNMREKMVQDTEAQGPGPNTVGQALFAGIHDELEDLTPDERDQLVQRAFQHEALRAKRPVIWIPRDDLGVSDDEVYRTQRFSKHVWISNEYQALDGKCRTIFSRSPPDFSEVDLIQL</sequence>
<evidence type="ECO:0000256" key="5">
    <source>
        <dbReference type="ARBA" id="ARBA00022989"/>
    </source>
</evidence>
<dbReference type="Pfam" id="PF13967">
    <property type="entry name" value="RSN1_TM"/>
    <property type="match status" value="1"/>
</dbReference>
<feature type="transmembrane region" description="Helical" evidence="8">
    <location>
        <begin position="836"/>
        <end position="864"/>
    </location>
</feature>
<evidence type="ECO:0000256" key="1">
    <source>
        <dbReference type="ARBA" id="ARBA00004141"/>
    </source>
</evidence>
<feature type="transmembrane region" description="Helical" evidence="8">
    <location>
        <begin position="784"/>
        <end position="808"/>
    </location>
</feature>
<feature type="compositionally biased region" description="Pro residues" evidence="7">
    <location>
        <begin position="518"/>
        <end position="527"/>
    </location>
</feature>
<feature type="domain" description="CSC1/OSCA1-like cytosolic" evidence="12">
    <location>
        <begin position="212"/>
        <end position="284"/>
    </location>
</feature>
<keyword evidence="14" id="KW-1185">Reference proteome</keyword>
<feature type="compositionally biased region" description="Basic residues" evidence="7">
    <location>
        <begin position="455"/>
        <end position="465"/>
    </location>
</feature>
<feature type="compositionally biased region" description="Basic and acidic residues" evidence="7">
    <location>
        <begin position="1049"/>
        <end position="1070"/>
    </location>
</feature>
<dbReference type="InterPro" id="IPR003864">
    <property type="entry name" value="CSC1/OSCA1-like_7TM"/>
</dbReference>
<evidence type="ECO:0000256" key="4">
    <source>
        <dbReference type="ARBA" id="ARBA00022692"/>
    </source>
</evidence>
<dbReference type="PANTHER" id="PTHR13018:SF20">
    <property type="entry name" value="SPORULATION-SPECIFIC PROTEIN 75"/>
    <property type="match status" value="1"/>
</dbReference>
<feature type="transmembrane region" description="Helical" evidence="8">
    <location>
        <begin position="167"/>
        <end position="186"/>
    </location>
</feature>
<keyword evidence="6 8" id="KW-0472">Membrane</keyword>
<evidence type="ECO:0000256" key="6">
    <source>
        <dbReference type="ARBA" id="ARBA00023136"/>
    </source>
</evidence>
<keyword evidence="5 8" id="KW-1133">Transmembrane helix</keyword>
<name>A0A9W9MSL5_9EURO</name>
<feature type="transmembrane region" description="Helical" evidence="8">
    <location>
        <begin position="693"/>
        <end position="718"/>
    </location>
</feature>
<protein>
    <recommendedName>
        <fullName evidence="15">CSC1/OSCA1-like 7TM region domain-containing protein</fullName>
    </recommendedName>
</protein>
<evidence type="ECO:0008006" key="15">
    <source>
        <dbReference type="Google" id="ProtNLM"/>
    </source>
</evidence>
<evidence type="ECO:0000256" key="3">
    <source>
        <dbReference type="ARBA" id="ARBA00022448"/>
    </source>
</evidence>
<feature type="domain" description="10TM putative phosphate transporter extracellular tail" evidence="10">
    <location>
        <begin position="1158"/>
        <end position="1229"/>
    </location>
</feature>
<feature type="domain" description="CSC1/OSCA1-like N-terminal transmembrane" evidence="11">
    <location>
        <begin position="27"/>
        <end position="188"/>
    </location>
</feature>
<evidence type="ECO:0000259" key="9">
    <source>
        <dbReference type="Pfam" id="PF02714"/>
    </source>
</evidence>
<accession>A0A9W9MSL5</accession>
<dbReference type="GO" id="GO:0005886">
    <property type="term" value="C:plasma membrane"/>
    <property type="evidence" value="ECO:0007669"/>
    <property type="project" value="TreeGrafter"/>
</dbReference>
<feature type="compositionally biased region" description="Basic and acidic residues" evidence="7">
    <location>
        <begin position="533"/>
        <end position="555"/>
    </location>
</feature>
<feature type="domain" description="CSC1/OSCA1-like 7TM region" evidence="9">
    <location>
        <begin position="691"/>
        <end position="963"/>
    </location>
</feature>
<comment type="subcellular location">
    <subcellularLocation>
        <location evidence="1">Membrane</location>
        <topology evidence="1">Multi-pass membrane protein</topology>
    </subcellularLocation>
</comment>
<dbReference type="Pfam" id="PF02714">
    <property type="entry name" value="RSN1_7TM"/>
    <property type="match status" value="1"/>
</dbReference>
<evidence type="ECO:0000256" key="7">
    <source>
        <dbReference type="SAM" id="MobiDB-lite"/>
    </source>
</evidence>
<dbReference type="InterPro" id="IPR032880">
    <property type="entry name" value="CSC1/OSCA1-like_N"/>
</dbReference>
<feature type="domain" description="CSC1/OSCA1-like cytosolic" evidence="12">
    <location>
        <begin position="595"/>
        <end position="680"/>
    </location>
</feature>
<feature type="region of interest" description="Disordered" evidence="7">
    <location>
        <begin position="401"/>
        <end position="555"/>
    </location>
</feature>
<feature type="transmembrane region" description="Helical" evidence="8">
    <location>
        <begin position="898"/>
        <end position="924"/>
    </location>
</feature>
<dbReference type="Pfam" id="PF12621">
    <property type="entry name" value="PHM7_ext"/>
    <property type="match status" value="1"/>
</dbReference>
<dbReference type="EMBL" id="JAPQKP010000002">
    <property type="protein sequence ID" value="KAJ5206663.1"/>
    <property type="molecule type" value="Genomic_DNA"/>
</dbReference>
<evidence type="ECO:0000313" key="13">
    <source>
        <dbReference type="EMBL" id="KAJ5206663.1"/>
    </source>
</evidence>
<dbReference type="InterPro" id="IPR027815">
    <property type="entry name" value="CSC1/OSCA1-like_cyt"/>
</dbReference>
<evidence type="ECO:0000313" key="14">
    <source>
        <dbReference type="Proteomes" id="UP001150879"/>
    </source>
</evidence>
<feature type="transmembrane region" description="Helical" evidence="8">
    <location>
        <begin position="27"/>
        <end position="48"/>
    </location>
</feature>
<dbReference type="GO" id="GO:0005227">
    <property type="term" value="F:calcium-activated cation channel activity"/>
    <property type="evidence" value="ECO:0007669"/>
    <property type="project" value="InterPro"/>
</dbReference>
<evidence type="ECO:0000259" key="10">
    <source>
        <dbReference type="Pfam" id="PF12621"/>
    </source>
</evidence>
<comment type="caution">
    <text evidence="13">The sequence shown here is derived from an EMBL/GenBank/DDBJ whole genome shotgun (WGS) entry which is preliminary data.</text>
</comment>
<feature type="transmembrane region" description="Helical" evidence="8">
    <location>
        <begin position="944"/>
        <end position="966"/>
    </location>
</feature>
<dbReference type="OrthoDB" id="1076608at2759"/>
<feature type="transmembrane region" description="Helical" evidence="8">
    <location>
        <begin position="738"/>
        <end position="763"/>
    </location>
</feature>
<keyword evidence="4 8" id="KW-0812">Transmembrane</keyword>
<dbReference type="AlphaFoldDB" id="A0A9W9MSL5"/>
<feature type="compositionally biased region" description="Polar residues" evidence="7">
    <location>
        <begin position="1098"/>
        <end position="1121"/>
    </location>
</feature>
<dbReference type="Proteomes" id="UP001150879">
    <property type="component" value="Unassembled WGS sequence"/>
</dbReference>
<feature type="region of interest" description="Disordered" evidence="7">
    <location>
        <begin position="1049"/>
        <end position="1121"/>
    </location>
</feature>
<reference evidence="13" key="2">
    <citation type="journal article" date="2023" name="IMA Fungus">
        <title>Comparative genomic study of the Penicillium genus elucidates a diverse pangenome and 15 lateral gene transfer events.</title>
        <authorList>
            <person name="Petersen C."/>
            <person name="Sorensen T."/>
            <person name="Nielsen M.R."/>
            <person name="Sondergaard T.E."/>
            <person name="Sorensen J.L."/>
            <person name="Fitzpatrick D.A."/>
            <person name="Frisvad J.C."/>
            <person name="Nielsen K.L."/>
        </authorList>
    </citation>
    <scope>NUCLEOTIDE SEQUENCE</scope>
    <source>
        <strain evidence="13">IBT 16849</strain>
    </source>
</reference>
<comment type="similarity">
    <text evidence="2">Belongs to the CSC1 (TC 1.A.17) family.</text>
</comment>